<name>A0ABX5QFJ7_9MICO</name>
<proteinExistence type="predicted"/>
<dbReference type="RefSeq" id="WP_128386830.1">
    <property type="nucleotide sequence ID" value="NZ_CP035037.1"/>
</dbReference>
<gene>
    <name evidence="1" type="ORF">Leucomu_07475</name>
</gene>
<keyword evidence="2" id="KW-1185">Reference proteome</keyword>
<accession>A0ABX5QFJ7</accession>
<evidence type="ECO:0008006" key="3">
    <source>
        <dbReference type="Google" id="ProtNLM"/>
    </source>
</evidence>
<reference evidence="1 2" key="1">
    <citation type="submission" date="2019-01" db="EMBL/GenBank/DDBJ databases">
        <title>Leucobacter muris sp. nov. isolated from the nose of a laboratory mouse.</title>
        <authorList>
            <person name="Benga L."/>
            <person name="Sproeer C."/>
            <person name="Schumann P."/>
            <person name="Verbarg S."/>
            <person name="Bunk B."/>
            <person name="Engelhardt E."/>
            <person name="Benten P.M."/>
            <person name="Sager M."/>
        </authorList>
    </citation>
    <scope>NUCLEOTIDE SEQUENCE [LARGE SCALE GENOMIC DNA]</scope>
    <source>
        <strain evidence="1 2">DSM 101948</strain>
    </source>
</reference>
<protein>
    <recommendedName>
        <fullName evidence="3">DUF4177 domain-containing protein</fullName>
    </recommendedName>
</protein>
<evidence type="ECO:0000313" key="1">
    <source>
        <dbReference type="EMBL" id="QAB17778.1"/>
    </source>
</evidence>
<evidence type="ECO:0000313" key="2">
    <source>
        <dbReference type="Proteomes" id="UP000285768"/>
    </source>
</evidence>
<organism evidence="1 2">
    <name type="scientific">Leucobacter muris</name>
    <dbReference type="NCBI Taxonomy" id="1935379"/>
    <lineage>
        <taxon>Bacteria</taxon>
        <taxon>Bacillati</taxon>
        <taxon>Actinomycetota</taxon>
        <taxon>Actinomycetes</taxon>
        <taxon>Micrococcales</taxon>
        <taxon>Microbacteriaceae</taxon>
        <taxon>Leucobacter</taxon>
    </lineage>
</organism>
<sequence length="70" mass="8307">MTQLSRRPPEVYTERIIAQDRGGRKRLQKLTAQGWEIQSATPRRMLRGDVYVFTRPQTTADEREFLGWKK</sequence>
<dbReference type="EMBL" id="CP035037">
    <property type="protein sequence ID" value="QAB17778.1"/>
    <property type="molecule type" value="Genomic_DNA"/>
</dbReference>
<dbReference type="Proteomes" id="UP000285768">
    <property type="component" value="Chromosome"/>
</dbReference>